<comment type="caution">
    <text evidence="1">The sequence shown here is derived from an EMBL/GenBank/DDBJ whole genome shotgun (WGS) entry which is preliminary data.</text>
</comment>
<name>A0A3S5AHX1_9PLAT</name>
<organism evidence="1 2">
    <name type="scientific">Protopolystoma xenopodis</name>
    <dbReference type="NCBI Taxonomy" id="117903"/>
    <lineage>
        <taxon>Eukaryota</taxon>
        <taxon>Metazoa</taxon>
        <taxon>Spiralia</taxon>
        <taxon>Lophotrochozoa</taxon>
        <taxon>Platyhelminthes</taxon>
        <taxon>Monogenea</taxon>
        <taxon>Polyopisthocotylea</taxon>
        <taxon>Polystomatidea</taxon>
        <taxon>Polystomatidae</taxon>
        <taxon>Protopolystoma</taxon>
    </lineage>
</organism>
<dbReference type="Proteomes" id="UP000784294">
    <property type="component" value="Unassembled WGS sequence"/>
</dbReference>
<gene>
    <name evidence="1" type="ORF">PXEA_LOCUS10385</name>
</gene>
<dbReference type="EMBL" id="CAAALY010030458">
    <property type="protein sequence ID" value="VEL16945.1"/>
    <property type="molecule type" value="Genomic_DNA"/>
</dbReference>
<keyword evidence="2" id="KW-1185">Reference proteome</keyword>
<dbReference type="AlphaFoldDB" id="A0A3S5AHX1"/>
<reference evidence="1" key="1">
    <citation type="submission" date="2018-11" db="EMBL/GenBank/DDBJ databases">
        <authorList>
            <consortium name="Pathogen Informatics"/>
        </authorList>
    </citation>
    <scope>NUCLEOTIDE SEQUENCE</scope>
</reference>
<evidence type="ECO:0000313" key="2">
    <source>
        <dbReference type="Proteomes" id="UP000784294"/>
    </source>
</evidence>
<sequence length="221" mass="24431">MLQRQSKLCVNAACICLALRQRLAGLFASGYKNDLSLVPFHDKSCLCPCDTSKEIFEKHVDSDQDSIVLEEIFAAMSPKSEEDLQNFVSACQAGTNLLAPSLSRLNDEVERLASHLSSCRPLISISAMSQFSPLHQLSLLHLKSQEISRSTIDEEPTHQSIPVSFERLVGSHITNDALRPFGQEALVAELTNRLACAQHLLAENLPSEAKQGKVSWKEFVI</sequence>
<proteinExistence type="predicted"/>
<evidence type="ECO:0000313" key="1">
    <source>
        <dbReference type="EMBL" id="VEL16945.1"/>
    </source>
</evidence>
<accession>A0A3S5AHX1</accession>
<protein>
    <submittedName>
        <fullName evidence="1">Uncharacterized protein</fullName>
    </submittedName>
</protein>